<keyword evidence="1" id="KW-0175">Coiled coil</keyword>
<feature type="coiled-coil region" evidence="1">
    <location>
        <begin position="578"/>
        <end position="615"/>
    </location>
</feature>
<dbReference type="HOGENOM" id="CLU_407789_0_0_1"/>
<evidence type="ECO:0000313" key="4">
    <source>
        <dbReference type="EMBL" id="KIO28210.1"/>
    </source>
</evidence>
<accession>A0A0C3QC39</accession>
<organism evidence="4 5">
    <name type="scientific">Tulasnella calospora MUT 4182</name>
    <dbReference type="NCBI Taxonomy" id="1051891"/>
    <lineage>
        <taxon>Eukaryota</taxon>
        <taxon>Fungi</taxon>
        <taxon>Dikarya</taxon>
        <taxon>Basidiomycota</taxon>
        <taxon>Agaricomycotina</taxon>
        <taxon>Agaricomycetes</taxon>
        <taxon>Cantharellales</taxon>
        <taxon>Tulasnellaceae</taxon>
        <taxon>Tulasnella</taxon>
    </lineage>
</organism>
<evidence type="ECO:0000256" key="1">
    <source>
        <dbReference type="SAM" id="Coils"/>
    </source>
</evidence>
<proteinExistence type="predicted"/>
<name>A0A0C3QC39_9AGAM</name>
<dbReference type="PANTHER" id="PTHR38248">
    <property type="entry name" value="FUNK1 6"/>
    <property type="match status" value="1"/>
</dbReference>
<evidence type="ECO:0000313" key="5">
    <source>
        <dbReference type="Proteomes" id="UP000054248"/>
    </source>
</evidence>
<dbReference type="Gene3D" id="1.10.510.10">
    <property type="entry name" value="Transferase(Phosphotransferase) domain 1"/>
    <property type="match status" value="1"/>
</dbReference>
<dbReference type="PANTHER" id="PTHR38248:SF2">
    <property type="entry name" value="FUNK1 11"/>
    <property type="match status" value="1"/>
</dbReference>
<sequence length="674" mass="75473">MDKMDLDAITQCARYARAVMQEQFDRKFAFSVIIAANECRIFYWNVVGAHVTEAINIHRDARTFLQVMGRFATMTPAELGYDTHFSNAGRVLSFQKNFKTHLTIHPSTPRTGLTLPPENPTPECPVTSAPSPLVLEITSTVFEARGLLFDRATRVWEGVAFNDNGTLWDLRHQTNRPNEGSFHKFSETIPAVPRLVCLEECDTTYSYHAQIKKAEVIHVLPAVRSDHSNRLSIGTYSGGEFDSRSMNVDDEDASGEDSSDEGSQLAAVRGDDATGNGTDNDEGGNEWDENDEDPSIEDENGEDPSIEDENSNDDDEVVNESGYYLERILLRFVFDHKGRSLDSAEDAVELLEATIQWIDGLRKLDVAGVIHRDIWYGNLMLPSLDDQHKQASIIDFGLAHWRGETIEGQGETIEGQGETVEGQQHDMLSGEQNDSPIDSKRGPRWSSQPHCHVTGTLPFVAYELLKHSSYAEEHQHALQHDVESVFWVLLYICLKRADNVPQRLLGLSERLNSRDIETVMDTKLALLLEHYSLLLEALGDFGGLKYFLHNFAEHYQTCRGARKPIDVEEVLSLATRGLEVAREKAAELKQAAAELKQEEAELKKATQLKKAAQLMFKKPVLEVKKAKAPSISLDPFTSQKPGSSNPRRTNTVKHETGKLLRVPLKRTPLPSEPG</sequence>
<feature type="region of interest" description="Disordered" evidence="2">
    <location>
        <begin position="229"/>
        <end position="317"/>
    </location>
</feature>
<feature type="compositionally biased region" description="Polar residues" evidence="2">
    <location>
        <begin position="635"/>
        <end position="649"/>
    </location>
</feature>
<keyword evidence="5" id="KW-1185">Reference proteome</keyword>
<dbReference type="SUPFAM" id="SSF56112">
    <property type="entry name" value="Protein kinase-like (PK-like)"/>
    <property type="match status" value="1"/>
</dbReference>
<feature type="region of interest" description="Disordered" evidence="2">
    <location>
        <begin position="107"/>
        <end position="128"/>
    </location>
</feature>
<feature type="domain" description="Fungal-type protein kinase" evidence="3">
    <location>
        <begin position="7"/>
        <end position="493"/>
    </location>
</feature>
<dbReference type="AlphaFoldDB" id="A0A0C3QC39"/>
<feature type="compositionally biased region" description="Acidic residues" evidence="2">
    <location>
        <begin position="279"/>
        <end position="317"/>
    </location>
</feature>
<dbReference type="Pfam" id="PF17667">
    <property type="entry name" value="Pkinase_fungal"/>
    <property type="match status" value="1"/>
</dbReference>
<reference evidence="4 5" key="1">
    <citation type="submission" date="2014-04" db="EMBL/GenBank/DDBJ databases">
        <authorList>
            <consortium name="DOE Joint Genome Institute"/>
            <person name="Kuo A."/>
            <person name="Girlanda M."/>
            <person name="Perotto S."/>
            <person name="Kohler A."/>
            <person name="Nagy L.G."/>
            <person name="Floudas D."/>
            <person name="Copeland A."/>
            <person name="Barry K.W."/>
            <person name="Cichocki N."/>
            <person name="Veneault-Fourrey C."/>
            <person name="LaButti K."/>
            <person name="Lindquist E.A."/>
            <person name="Lipzen A."/>
            <person name="Lundell T."/>
            <person name="Morin E."/>
            <person name="Murat C."/>
            <person name="Sun H."/>
            <person name="Tunlid A."/>
            <person name="Henrissat B."/>
            <person name="Grigoriev I.V."/>
            <person name="Hibbett D.S."/>
            <person name="Martin F."/>
            <person name="Nordberg H.P."/>
            <person name="Cantor M.N."/>
            <person name="Hua S.X."/>
        </authorList>
    </citation>
    <scope>NUCLEOTIDE SEQUENCE [LARGE SCALE GENOMIC DNA]</scope>
    <source>
        <strain evidence="4 5">MUT 4182</strain>
    </source>
</reference>
<evidence type="ECO:0000256" key="2">
    <source>
        <dbReference type="SAM" id="MobiDB-lite"/>
    </source>
</evidence>
<dbReference type="STRING" id="1051891.A0A0C3QC39"/>
<dbReference type="Proteomes" id="UP000054248">
    <property type="component" value="Unassembled WGS sequence"/>
</dbReference>
<dbReference type="InterPro" id="IPR011009">
    <property type="entry name" value="Kinase-like_dom_sf"/>
</dbReference>
<dbReference type="OrthoDB" id="5569250at2759"/>
<feature type="region of interest" description="Disordered" evidence="2">
    <location>
        <begin position="632"/>
        <end position="674"/>
    </location>
</feature>
<gene>
    <name evidence="4" type="ORF">M407DRAFT_22546</name>
</gene>
<protein>
    <recommendedName>
        <fullName evidence="3">Fungal-type protein kinase domain-containing protein</fullName>
    </recommendedName>
</protein>
<feature type="compositionally biased region" description="Acidic residues" evidence="2">
    <location>
        <begin position="248"/>
        <end position="260"/>
    </location>
</feature>
<dbReference type="EMBL" id="KN822997">
    <property type="protein sequence ID" value="KIO28210.1"/>
    <property type="molecule type" value="Genomic_DNA"/>
</dbReference>
<dbReference type="InterPro" id="IPR040976">
    <property type="entry name" value="Pkinase_fungal"/>
</dbReference>
<evidence type="ECO:0000259" key="3">
    <source>
        <dbReference type="Pfam" id="PF17667"/>
    </source>
</evidence>
<feature type="region of interest" description="Disordered" evidence="2">
    <location>
        <begin position="427"/>
        <end position="447"/>
    </location>
</feature>
<reference evidence="5" key="2">
    <citation type="submission" date="2015-01" db="EMBL/GenBank/DDBJ databases">
        <title>Evolutionary Origins and Diversification of the Mycorrhizal Mutualists.</title>
        <authorList>
            <consortium name="DOE Joint Genome Institute"/>
            <consortium name="Mycorrhizal Genomics Consortium"/>
            <person name="Kohler A."/>
            <person name="Kuo A."/>
            <person name="Nagy L.G."/>
            <person name="Floudas D."/>
            <person name="Copeland A."/>
            <person name="Barry K.W."/>
            <person name="Cichocki N."/>
            <person name="Veneault-Fourrey C."/>
            <person name="LaButti K."/>
            <person name="Lindquist E.A."/>
            <person name="Lipzen A."/>
            <person name="Lundell T."/>
            <person name="Morin E."/>
            <person name="Murat C."/>
            <person name="Riley R."/>
            <person name="Ohm R."/>
            <person name="Sun H."/>
            <person name="Tunlid A."/>
            <person name="Henrissat B."/>
            <person name="Grigoriev I.V."/>
            <person name="Hibbett D.S."/>
            <person name="Martin F."/>
        </authorList>
    </citation>
    <scope>NUCLEOTIDE SEQUENCE [LARGE SCALE GENOMIC DNA]</scope>
    <source>
        <strain evidence="5">MUT 4182</strain>
    </source>
</reference>